<feature type="domain" description="C2H2-type" evidence="7">
    <location>
        <begin position="192"/>
        <end position="219"/>
    </location>
</feature>
<gene>
    <name evidence="9" type="primary">LOC102802497</name>
</gene>
<dbReference type="SUPFAM" id="SSF57667">
    <property type="entry name" value="beta-beta-alpha zinc fingers"/>
    <property type="match status" value="1"/>
</dbReference>
<dbReference type="RefSeq" id="XP_006824769.1">
    <property type="nucleotide sequence ID" value="XM_006824706.1"/>
</dbReference>
<dbReference type="GeneID" id="102802497"/>
<keyword evidence="3 5" id="KW-0863">Zinc-finger</keyword>
<evidence type="ECO:0000256" key="1">
    <source>
        <dbReference type="ARBA" id="ARBA00022723"/>
    </source>
</evidence>
<evidence type="ECO:0000259" key="7">
    <source>
        <dbReference type="PROSITE" id="PS50157"/>
    </source>
</evidence>
<keyword evidence="4" id="KW-0862">Zinc</keyword>
<feature type="domain" description="C2H2-type" evidence="7">
    <location>
        <begin position="133"/>
        <end position="160"/>
    </location>
</feature>
<feature type="region of interest" description="Disordered" evidence="6">
    <location>
        <begin position="1"/>
        <end position="31"/>
    </location>
</feature>
<reference evidence="9" key="1">
    <citation type="submission" date="2025-08" db="UniProtKB">
        <authorList>
            <consortium name="RefSeq"/>
        </authorList>
    </citation>
    <scope>IDENTIFICATION</scope>
    <source>
        <tissue evidence="9">Testes</tissue>
    </source>
</reference>
<keyword evidence="2" id="KW-0677">Repeat</keyword>
<dbReference type="Gene3D" id="3.30.160.60">
    <property type="entry name" value="Classic Zinc Finger"/>
    <property type="match status" value="2"/>
</dbReference>
<dbReference type="Proteomes" id="UP000694865">
    <property type="component" value="Unplaced"/>
</dbReference>
<feature type="domain" description="C2H2-type" evidence="7">
    <location>
        <begin position="164"/>
        <end position="191"/>
    </location>
</feature>
<dbReference type="PROSITE" id="PS00028">
    <property type="entry name" value="ZINC_FINGER_C2H2_1"/>
    <property type="match status" value="3"/>
</dbReference>
<keyword evidence="8" id="KW-1185">Reference proteome</keyword>
<evidence type="ECO:0000256" key="6">
    <source>
        <dbReference type="SAM" id="MobiDB-lite"/>
    </source>
</evidence>
<dbReference type="PANTHER" id="PTHR24379">
    <property type="entry name" value="KRAB AND ZINC FINGER DOMAIN-CONTAINING"/>
    <property type="match status" value="1"/>
</dbReference>
<evidence type="ECO:0000256" key="3">
    <source>
        <dbReference type="ARBA" id="ARBA00022771"/>
    </source>
</evidence>
<keyword evidence="1" id="KW-0479">Metal-binding</keyword>
<evidence type="ECO:0000313" key="9">
    <source>
        <dbReference type="RefSeq" id="XP_006824769.1"/>
    </source>
</evidence>
<protein>
    <submittedName>
        <fullName evidence="9">Zinc finger protein 317-like</fullName>
    </submittedName>
</protein>
<evidence type="ECO:0000256" key="5">
    <source>
        <dbReference type="PROSITE-ProRule" id="PRU00042"/>
    </source>
</evidence>
<dbReference type="InterPro" id="IPR036236">
    <property type="entry name" value="Znf_C2H2_sf"/>
</dbReference>
<dbReference type="PANTHER" id="PTHR24379:SF121">
    <property type="entry name" value="C2H2-TYPE DOMAIN-CONTAINING PROTEIN"/>
    <property type="match status" value="1"/>
</dbReference>
<evidence type="ECO:0000256" key="2">
    <source>
        <dbReference type="ARBA" id="ARBA00022737"/>
    </source>
</evidence>
<dbReference type="PROSITE" id="PS50157">
    <property type="entry name" value="ZINC_FINGER_C2H2_2"/>
    <property type="match status" value="3"/>
</dbReference>
<dbReference type="InterPro" id="IPR013087">
    <property type="entry name" value="Znf_C2H2_type"/>
</dbReference>
<feature type="compositionally biased region" description="Low complexity" evidence="6">
    <location>
        <begin position="9"/>
        <end position="21"/>
    </location>
</feature>
<name>A0ABM0MXM8_SACKO</name>
<evidence type="ECO:0000313" key="8">
    <source>
        <dbReference type="Proteomes" id="UP000694865"/>
    </source>
</evidence>
<dbReference type="SMART" id="SM00355">
    <property type="entry name" value="ZnF_C2H2"/>
    <property type="match status" value="4"/>
</dbReference>
<accession>A0ABM0MXM8</accession>
<proteinExistence type="predicted"/>
<sequence length="221" mass="25411">MANETTIRSESSSASNMSQESGFTLEVGDNAGGISTQRHQLDNAECEKKQYQCQLCAMLFTSQAGLSSHTCVGLDKSYCDESISVSTHQSTHGVKMTSGMIRPNQHQYNYSGKQLSHQKRMHRVNSTPEQYFFKCKYCSDYLANKHTFRQHLKSHERERLQAIHRCKFCPKVCLMESQLLCHMRIHTTQKPFKCTLCHKQFSDHLQLVTHHKTHADEKPLQ</sequence>
<evidence type="ECO:0000256" key="4">
    <source>
        <dbReference type="ARBA" id="ARBA00022833"/>
    </source>
</evidence>
<organism evidence="8 9">
    <name type="scientific">Saccoglossus kowalevskii</name>
    <name type="common">Acorn worm</name>
    <dbReference type="NCBI Taxonomy" id="10224"/>
    <lineage>
        <taxon>Eukaryota</taxon>
        <taxon>Metazoa</taxon>
        <taxon>Hemichordata</taxon>
        <taxon>Enteropneusta</taxon>
        <taxon>Harrimaniidae</taxon>
        <taxon>Saccoglossus</taxon>
    </lineage>
</organism>